<feature type="transmembrane region" description="Helical" evidence="1">
    <location>
        <begin position="46"/>
        <end position="65"/>
    </location>
</feature>
<comment type="caution">
    <text evidence="2">The sequence shown here is derived from an EMBL/GenBank/DDBJ whole genome shotgun (WGS) entry which is preliminary data.</text>
</comment>
<dbReference type="EMBL" id="WUUT01000003">
    <property type="protein sequence ID" value="MXR51834.1"/>
    <property type="molecule type" value="Genomic_DNA"/>
</dbReference>
<dbReference type="RefSeq" id="WP_159763961.1">
    <property type="nucleotide sequence ID" value="NZ_WUUT01000003.1"/>
</dbReference>
<dbReference type="AlphaFoldDB" id="A0A6B0T1D0"/>
<evidence type="ECO:0008006" key="4">
    <source>
        <dbReference type="Google" id="ProtNLM"/>
    </source>
</evidence>
<gene>
    <name evidence="2" type="ORF">GRX03_09475</name>
</gene>
<keyword evidence="1" id="KW-0812">Transmembrane</keyword>
<sequence>MEELLLDLHGAVYIGGLCVVLGVCMAVFNWTFLIAGYDESEIPDRVAGRLVGLFMFGIGVVTAGYGAALTRYRLPDWTGLVLAVGVLFATGQLIYRLNTWGSEGGDRA</sequence>
<accession>A0A6B0T1D0</accession>
<organism evidence="2 3">
    <name type="scientific">Halovenus carboxidivorans</name>
    <dbReference type="NCBI Taxonomy" id="2692199"/>
    <lineage>
        <taxon>Archaea</taxon>
        <taxon>Methanobacteriati</taxon>
        <taxon>Methanobacteriota</taxon>
        <taxon>Stenosarchaea group</taxon>
        <taxon>Halobacteria</taxon>
        <taxon>Halobacteriales</taxon>
        <taxon>Haloarculaceae</taxon>
        <taxon>Halovenus</taxon>
    </lineage>
</organism>
<name>A0A6B0T1D0_9EURY</name>
<feature type="transmembrane region" description="Helical" evidence="1">
    <location>
        <begin position="12"/>
        <end position="34"/>
    </location>
</feature>
<protein>
    <recommendedName>
        <fullName evidence="4">DUF3784 domain-containing protein</fullName>
    </recommendedName>
</protein>
<dbReference type="Proteomes" id="UP000466535">
    <property type="component" value="Unassembled WGS sequence"/>
</dbReference>
<keyword evidence="1" id="KW-0472">Membrane</keyword>
<dbReference type="OrthoDB" id="342855at2157"/>
<proteinExistence type="predicted"/>
<keyword evidence="1" id="KW-1133">Transmembrane helix</keyword>
<keyword evidence="3" id="KW-1185">Reference proteome</keyword>
<reference evidence="2 3" key="1">
    <citation type="submission" date="2019-12" db="EMBL/GenBank/DDBJ databases">
        <title>Isolation and characterization of three novel carbon monoxide-oxidizing members of Halobacteria from salione crusts and soils.</title>
        <authorList>
            <person name="Myers M.R."/>
            <person name="King G.M."/>
        </authorList>
    </citation>
    <scope>NUCLEOTIDE SEQUENCE [LARGE SCALE GENOMIC DNA]</scope>
    <source>
        <strain evidence="2 3">WSH3</strain>
    </source>
</reference>
<evidence type="ECO:0000313" key="2">
    <source>
        <dbReference type="EMBL" id="MXR51834.1"/>
    </source>
</evidence>
<feature type="transmembrane region" description="Helical" evidence="1">
    <location>
        <begin position="77"/>
        <end position="95"/>
    </location>
</feature>
<evidence type="ECO:0000313" key="3">
    <source>
        <dbReference type="Proteomes" id="UP000466535"/>
    </source>
</evidence>
<evidence type="ECO:0000256" key="1">
    <source>
        <dbReference type="SAM" id="Phobius"/>
    </source>
</evidence>